<feature type="chain" id="PRO_5039070250" description="PknH-like protein" evidence="2">
    <location>
        <begin position="33"/>
        <end position="223"/>
    </location>
</feature>
<dbReference type="AlphaFoldDB" id="A0A7W9FAS3"/>
<evidence type="ECO:0000313" key="3">
    <source>
        <dbReference type="EMBL" id="MBB5742541.1"/>
    </source>
</evidence>
<dbReference type="EMBL" id="JACHMU010000001">
    <property type="protein sequence ID" value="MBB5742541.1"/>
    <property type="molecule type" value="Genomic_DNA"/>
</dbReference>
<feature type="region of interest" description="Disordered" evidence="1">
    <location>
        <begin position="37"/>
        <end position="62"/>
    </location>
</feature>
<evidence type="ECO:0000313" key="4">
    <source>
        <dbReference type="Proteomes" id="UP000517712"/>
    </source>
</evidence>
<protein>
    <recommendedName>
        <fullName evidence="5">PknH-like protein</fullName>
    </recommendedName>
</protein>
<evidence type="ECO:0000256" key="1">
    <source>
        <dbReference type="SAM" id="MobiDB-lite"/>
    </source>
</evidence>
<evidence type="ECO:0008006" key="5">
    <source>
        <dbReference type="Google" id="ProtNLM"/>
    </source>
</evidence>
<dbReference type="RefSeq" id="WP_184282028.1">
    <property type="nucleotide sequence ID" value="NZ_BAAAPG010000001.1"/>
</dbReference>
<dbReference type="PROSITE" id="PS51257">
    <property type="entry name" value="PROKAR_LIPOPROTEIN"/>
    <property type="match status" value="1"/>
</dbReference>
<gene>
    <name evidence="3" type="ORF">HD600_001038</name>
</gene>
<feature type="signal peptide" evidence="2">
    <location>
        <begin position="1"/>
        <end position="32"/>
    </location>
</feature>
<organism evidence="3 4">
    <name type="scientific">Microbacterium ginsengiterrae</name>
    <dbReference type="NCBI Taxonomy" id="546115"/>
    <lineage>
        <taxon>Bacteria</taxon>
        <taxon>Bacillati</taxon>
        <taxon>Actinomycetota</taxon>
        <taxon>Actinomycetes</taxon>
        <taxon>Micrococcales</taxon>
        <taxon>Microbacteriaceae</taxon>
        <taxon>Microbacterium</taxon>
    </lineage>
</organism>
<reference evidence="3 4" key="1">
    <citation type="submission" date="2020-08" db="EMBL/GenBank/DDBJ databases">
        <title>Sequencing the genomes of 1000 actinobacteria strains.</title>
        <authorList>
            <person name="Klenk H.-P."/>
        </authorList>
    </citation>
    <scope>NUCLEOTIDE SEQUENCE [LARGE SCALE GENOMIC DNA]</scope>
    <source>
        <strain evidence="3 4">DSM 24823</strain>
    </source>
</reference>
<evidence type="ECO:0000256" key="2">
    <source>
        <dbReference type="SAM" id="SignalP"/>
    </source>
</evidence>
<keyword evidence="2" id="KW-0732">Signal</keyword>
<name>A0A7W9FAS3_9MICO</name>
<keyword evidence="4" id="KW-1185">Reference proteome</keyword>
<dbReference type="Proteomes" id="UP000517712">
    <property type="component" value="Unassembled WGS sequence"/>
</dbReference>
<comment type="caution">
    <text evidence="3">The sequence shown here is derived from an EMBL/GenBank/DDBJ whole genome shotgun (WGS) entry which is preliminary data.</text>
</comment>
<sequence length="223" mass="22912">MNRSAATSPLARTVTVACVGALALTLSGCVYSAIPADEAPRPSSSAPQETAEPEGAESGVPSALTFDAGTALPASAYIEWGDSLMADDGWEITSPDDGNGSWTHGTVDGTCTAQFWQGFTGDVDTVPGDDSASSDAILATLLQTDPATVTAHASDGTFSYQVGGNADVDHRRLASGQDDRNWIMAARAFTATGIGVYLLLDCTGGDVEAVFAEVVDKNPIIAY</sequence>
<accession>A0A7W9FAS3</accession>
<proteinExistence type="predicted"/>